<dbReference type="Proteomes" id="UP001202827">
    <property type="component" value="Unassembled WGS sequence"/>
</dbReference>
<comment type="catalytic activity">
    <reaction evidence="17 19">
        <text>alpha-ribazole + adenosylcob(III)inamide-GDP = adenosylcob(III)alamin + GMP + H(+)</text>
        <dbReference type="Rhea" id="RHEA:16049"/>
        <dbReference type="ChEBI" id="CHEBI:10329"/>
        <dbReference type="ChEBI" id="CHEBI:15378"/>
        <dbReference type="ChEBI" id="CHEBI:18408"/>
        <dbReference type="ChEBI" id="CHEBI:58115"/>
        <dbReference type="ChEBI" id="CHEBI:60487"/>
        <dbReference type="EC" id="2.7.8.26"/>
    </reaction>
</comment>
<keyword evidence="11 19" id="KW-0460">Magnesium</keyword>
<evidence type="ECO:0000256" key="6">
    <source>
        <dbReference type="ARBA" id="ARBA00015850"/>
    </source>
</evidence>
<dbReference type="EC" id="2.7.8.26" evidence="5 19"/>
<evidence type="ECO:0000256" key="1">
    <source>
        <dbReference type="ARBA" id="ARBA00001946"/>
    </source>
</evidence>
<evidence type="ECO:0000256" key="15">
    <source>
        <dbReference type="ARBA" id="ARBA00032605"/>
    </source>
</evidence>
<evidence type="ECO:0000256" key="14">
    <source>
        <dbReference type="ARBA" id="ARBA00025228"/>
    </source>
</evidence>
<evidence type="ECO:0000256" key="11">
    <source>
        <dbReference type="ARBA" id="ARBA00022842"/>
    </source>
</evidence>
<keyword evidence="9 19" id="KW-0808">Transferase</keyword>
<evidence type="ECO:0000256" key="19">
    <source>
        <dbReference type="HAMAP-Rule" id="MF_00719"/>
    </source>
</evidence>
<evidence type="ECO:0000256" key="13">
    <source>
        <dbReference type="ARBA" id="ARBA00023136"/>
    </source>
</evidence>
<evidence type="ECO:0000256" key="7">
    <source>
        <dbReference type="ARBA" id="ARBA00022475"/>
    </source>
</evidence>
<evidence type="ECO:0000256" key="18">
    <source>
        <dbReference type="ARBA" id="ARBA00049504"/>
    </source>
</evidence>
<evidence type="ECO:0000256" key="5">
    <source>
        <dbReference type="ARBA" id="ARBA00013200"/>
    </source>
</evidence>
<dbReference type="PANTHER" id="PTHR34148:SF1">
    <property type="entry name" value="ADENOSYLCOBINAMIDE-GDP RIBAZOLETRANSFERASE"/>
    <property type="match status" value="1"/>
</dbReference>
<keyword evidence="10 19" id="KW-0812">Transmembrane</keyword>
<comment type="similarity">
    <text evidence="4 19">Belongs to the CobS family.</text>
</comment>
<evidence type="ECO:0000256" key="10">
    <source>
        <dbReference type="ARBA" id="ARBA00022692"/>
    </source>
</evidence>
<reference evidence="20 21" key="1">
    <citation type="submission" date="2022-04" db="EMBL/GenBank/DDBJ databases">
        <title>Rhizobium coralii sp. nov., isolated from coral Turbinaria peltata.</title>
        <authorList>
            <person name="Sun H."/>
        </authorList>
    </citation>
    <scope>NUCLEOTIDE SEQUENCE [LARGE SCALE GENOMIC DNA]</scope>
    <source>
        <strain evidence="20 21">NTR19</strain>
    </source>
</reference>
<dbReference type="EMBL" id="JALPRY010000015">
    <property type="protein sequence ID" value="MCK8781040.1"/>
    <property type="molecule type" value="Genomic_DNA"/>
</dbReference>
<evidence type="ECO:0000256" key="2">
    <source>
        <dbReference type="ARBA" id="ARBA00004651"/>
    </source>
</evidence>
<evidence type="ECO:0000256" key="16">
    <source>
        <dbReference type="ARBA" id="ARBA00032853"/>
    </source>
</evidence>
<dbReference type="HAMAP" id="MF_00719">
    <property type="entry name" value="CobS"/>
    <property type="match status" value="1"/>
</dbReference>
<feature type="transmembrane region" description="Helical" evidence="19">
    <location>
        <begin position="20"/>
        <end position="38"/>
    </location>
</feature>
<comment type="function">
    <text evidence="14 19">Joins adenosylcobinamide-GDP and alpha-ribazole to generate adenosylcobalamin (Ado-cobalamin). Also synthesizes adenosylcobalamin 5'-phosphate from adenosylcobinamide-GDP and alpha-ribazole 5'-phosphate.</text>
</comment>
<gene>
    <name evidence="19" type="primary">cobS</name>
    <name evidence="20" type="ORF">M0654_13725</name>
</gene>
<evidence type="ECO:0000313" key="20">
    <source>
        <dbReference type="EMBL" id="MCK8781040.1"/>
    </source>
</evidence>
<dbReference type="PANTHER" id="PTHR34148">
    <property type="entry name" value="ADENOSYLCOBINAMIDE-GDP RIBAZOLETRANSFERASE"/>
    <property type="match status" value="1"/>
</dbReference>
<comment type="catalytic activity">
    <reaction evidence="18 19">
        <text>alpha-ribazole 5'-phosphate + adenosylcob(III)inamide-GDP = adenosylcob(III)alamin 5'-phosphate + GMP + H(+)</text>
        <dbReference type="Rhea" id="RHEA:23560"/>
        <dbReference type="ChEBI" id="CHEBI:15378"/>
        <dbReference type="ChEBI" id="CHEBI:57918"/>
        <dbReference type="ChEBI" id="CHEBI:58115"/>
        <dbReference type="ChEBI" id="CHEBI:60487"/>
        <dbReference type="ChEBI" id="CHEBI:60493"/>
        <dbReference type="EC" id="2.7.8.26"/>
    </reaction>
</comment>
<name>A0ABT0IT61_9HYPH</name>
<organism evidence="20 21">
    <name type="scientific">Neorhizobium turbinariae</name>
    <dbReference type="NCBI Taxonomy" id="2937795"/>
    <lineage>
        <taxon>Bacteria</taxon>
        <taxon>Pseudomonadati</taxon>
        <taxon>Pseudomonadota</taxon>
        <taxon>Alphaproteobacteria</taxon>
        <taxon>Hyphomicrobiales</taxon>
        <taxon>Rhizobiaceae</taxon>
        <taxon>Rhizobium/Agrobacterium group</taxon>
        <taxon>Neorhizobium</taxon>
    </lineage>
</organism>
<keyword evidence="8 19" id="KW-0169">Cobalamin biosynthesis</keyword>
<evidence type="ECO:0000256" key="3">
    <source>
        <dbReference type="ARBA" id="ARBA00004663"/>
    </source>
</evidence>
<dbReference type="Pfam" id="PF02654">
    <property type="entry name" value="CobS"/>
    <property type="match status" value="1"/>
</dbReference>
<feature type="transmembrane region" description="Helical" evidence="19">
    <location>
        <begin position="94"/>
        <end position="117"/>
    </location>
</feature>
<comment type="subcellular location">
    <subcellularLocation>
        <location evidence="2 19">Cell membrane</location>
        <topology evidence="2 19">Multi-pass membrane protein</topology>
    </subcellularLocation>
</comment>
<evidence type="ECO:0000256" key="9">
    <source>
        <dbReference type="ARBA" id="ARBA00022679"/>
    </source>
</evidence>
<feature type="transmembrane region" description="Helical" evidence="19">
    <location>
        <begin position="167"/>
        <end position="200"/>
    </location>
</feature>
<proteinExistence type="inferred from homology"/>
<evidence type="ECO:0000256" key="4">
    <source>
        <dbReference type="ARBA" id="ARBA00010561"/>
    </source>
</evidence>
<accession>A0ABT0IT61</accession>
<protein>
    <recommendedName>
        <fullName evidence="6 19">Adenosylcobinamide-GDP ribazoletransferase</fullName>
        <ecNumber evidence="5 19">2.7.8.26</ecNumber>
    </recommendedName>
    <alternativeName>
        <fullName evidence="16 19">Cobalamin synthase</fullName>
    </alternativeName>
    <alternativeName>
        <fullName evidence="15 19">Cobalamin-5'-phosphate synthase</fullName>
    </alternativeName>
</protein>
<keyword evidence="12 19" id="KW-1133">Transmembrane helix</keyword>
<comment type="cofactor">
    <cofactor evidence="1 19">
        <name>Mg(2+)</name>
        <dbReference type="ChEBI" id="CHEBI:18420"/>
    </cofactor>
</comment>
<keyword evidence="13 19" id="KW-0472">Membrane</keyword>
<comment type="caution">
    <text evidence="20">The sequence shown here is derived from an EMBL/GenBank/DDBJ whole genome shotgun (WGS) entry which is preliminary data.</text>
</comment>
<evidence type="ECO:0000313" key="21">
    <source>
        <dbReference type="Proteomes" id="UP001202827"/>
    </source>
</evidence>
<feature type="transmembrane region" description="Helical" evidence="19">
    <location>
        <begin position="124"/>
        <end position="147"/>
    </location>
</feature>
<comment type="pathway">
    <text evidence="3 19">Cofactor biosynthesis; adenosylcobalamin biosynthesis; adenosylcobalamin from cob(II)yrinate a,c-diamide: step 7/7.</text>
</comment>
<evidence type="ECO:0000256" key="8">
    <source>
        <dbReference type="ARBA" id="ARBA00022573"/>
    </source>
</evidence>
<dbReference type="InterPro" id="IPR003805">
    <property type="entry name" value="CobS"/>
</dbReference>
<feature type="transmembrane region" description="Helical" evidence="19">
    <location>
        <begin position="45"/>
        <end position="63"/>
    </location>
</feature>
<sequence>MPNRFFKGYDGSVSRAVRAFPAAGLVIAALPGLVLLLIARPETALLSSLVALAVMAVLTGALHEDGLADTADGLGGGRDREHALSIMKDSRSGAYGVVALILSFGLRASALSTIILIDSSFAALALLAAAVVSRGAMVAHWHALAAARVNGVAAGAGSPEESARNVALLSAIVLALLLLVPCFGLTRTLFSLIVVGITALGFTRWVRTKIGGHTGDTIGATQQISEIVMLATLALTL</sequence>
<keyword evidence="21" id="KW-1185">Reference proteome</keyword>
<evidence type="ECO:0000256" key="12">
    <source>
        <dbReference type="ARBA" id="ARBA00022989"/>
    </source>
</evidence>
<keyword evidence="7 19" id="KW-1003">Cell membrane</keyword>
<evidence type="ECO:0000256" key="17">
    <source>
        <dbReference type="ARBA" id="ARBA00048623"/>
    </source>
</evidence>